<comment type="caution">
    <text evidence="1">The sequence shown here is derived from an EMBL/GenBank/DDBJ whole genome shotgun (WGS) entry which is preliminary data.</text>
</comment>
<dbReference type="EMBL" id="BONE01000017">
    <property type="protein sequence ID" value="GIF73047.1"/>
    <property type="molecule type" value="Genomic_DNA"/>
</dbReference>
<evidence type="ECO:0000313" key="2">
    <source>
        <dbReference type="Proteomes" id="UP000604117"/>
    </source>
</evidence>
<keyword evidence="2" id="KW-1185">Reference proteome</keyword>
<proteinExistence type="predicted"/>
<accession>A0ABQ4CP65</accession>
<sequence length="156" mass="17215">MGPDGEGDVLLAAPWLHDIGYAARLRDSGFHPLDGARHLRRIGWPLRIAALVAHHSAALSVARVRGLDEALTEFPREESPVSDALLYADQTIGPNGRMMTFDERLADMLNRHGPDSPNAAAHRDRQPQLYAAVRRVEHRLSAGQTDRAWRSARSSA</sequence>
<organism evidence="1 2">
    <name type="scientific">Asanoa siamensis</name>
    <dbReference type="NCBI Taxonomy" id="926357"/>
    <lineage>
        <taxon>Bacteria</taxon>
        <taxon>Bacillati</taxon>
        <taxon>Actinomycetota</taxon>
        <taxon>Actinomycetes</taxon>
        <taxon>Micromonosporales</taxon>
        <taxon>Micromonosporaceae</taxon>
        <taxon>Asanoa</taxon>
    </lineage>
</organism>
<protein>
    <recommendedName>
        <fullName evidence="3">HD domain-containing protein</fullName>
    </recommendedName>
</protein>
<evidence type="ECO:0008006" key="3">
    <source>
        <dbReference type="Google" id="ProtNLM"/>
    </source>
</evidence>
<reference evidence="1 2" key="1">
    <citation type="submission" date="2021-01" db="EMBL/GenBank/DDBJ databases">
        <title>Whole genome shotgun sequence of Asanoa siamensis NBRC 107932.</title>
        <authorList>
            <person name="Komaki H."/>
            <person name="Tamura T."/>
        </authorList>
    </citation>
    <scope>NUCLEOTIDE SEQUENCE [LARGE SCALE GENOMIC DNA]</scope>
    <source>
        <strain evidence="1 2">NBRC 107932</strain>
    </source>
</reference>
<evidence type="ECO:0000313" key="1">
    <source>
        <dbReference type="EMBL" id="GIF73047.1"/>
    </source>
</evidence>
<dbReference type="SUPFAM" id="SSF109604">
    <property type="entry name" value="HD-domain/PDEase-like"/>
    <property type="match status" value="1"/>
</dbReference>
<dbReference type="RefSeq" id="WP_203712800.1">
    <property type="nucleotide sequence ID" value="NZ_BONE01000017.1"/>
</dbReference>
<gene>
    <name evidence="1" type="ORF">Asi02nite_25650</name>
</gene>
<name>A0ABQ4CP65_9ACTN</name>
<dbReference type="Proteomes" id="UP000604117">
    <property type="component" value="Unassembled WGS sequence"/>
</dbReference>